<keyword evidence="6 10" id="KW-1133">Transmembrane helix</keyword>
<evidence type="ECO:0000256" key="9">
    <source>
        <dbReference type="NCBIfam" id="TIGR01400"/>
    </source>
</evidence>
<gene>
    <name evidence="11" type="ORF">SAMN02745823_01105</name>
</gene>
<dbReference type="Proteomes" id="UP000183995">
    <property type="component" value="Unassembled WGS sequence"/>
</dbReference>
<keyword evidence="11" id="KW-0969">Cilium</keyword>
<dbReference type="AlphaFoldDB" id="A0A1M5W881"/>
<keyword evidence="11" id="KW-0282">Flagellum</keyword>
<evidence type="ECO:0000256" key="7">
    <source>
        <dbReference type="ARBA" id="ARBA00023136"/>
    </source>
</evidence>
<evidence type="ECO:0000256" key="6">
    <source>
        <dbReference type="ARBA" id="ARBA00022989"/>
    </source>
</evidence>
<feature type="transmembrane region" description="Helical" evidence="10">
    <location>
        <begin position="123"/>
        <end position="141"/>
    </location>
</feature>
<keyword evidence="4 10" id="KW-1003">Cell membrane</keyword>
<dbReference type="GO" id="GO:0009425">
    <property type="term" value="C:bacterial-type flagellum basal body"/>
    <property type="evidence" value="ECO:0007669"/>
    <property type="project" value="UniProtKB-SubCell"/>
</dbReference>
<sequence>MSQLALIRDHLDYVLLLFVRVTGLLISSPIFGRKNVPNIAKIGFCAVLTVVFMSGLPAPASYPVFNNLLEYALVVVRELAFGVAMGFVLTAIFNLTMTAGAIMDYQIGYSMASIYDFQNNSQSPVSGNLFNIMMLILFFMYDGHLKLISVIQKTITAVPIGTAMAPPDILWVAAEVMTKSFLLSIMVAMPVLAAGVMIEIALGAMIKTVPQMNMFVVGIPIKIIVGLVVMLMTFSLFANFTKDIFTQMFNYIGVMFDHLAGTA</sequence>
<dbReference type="PANTHER" id="PTHR30065:SF1">
    <property type="entry name" value="SURFACE PRESENTATION OF ANTIGENS PROTEIN SPAR"/>
    <property type="match status" value="1"/>
</dbReference>
<keyword evidence="12" id="KW-1185">Reference proteome</keyword>
<evidence type="ECO:0000313" key="11">
    <source>
        <dbReference type="EMBL" id="SHH83403.1"/>
    </source>
</evidence>
<dbReference type="EMBL" id="FQXV01000003">
    <property type="protein sequence ID" value="SHH83403.1"/>
    <property type="molecule type" value="Genomic_DNA"/>
</dbReference>
<protein>
    <recommendedName>
        <fullName evidence="3 9">Flagellar biosynthetic protein FliR</fullName>
    </recommendedName>
</protein>
<dbReference type="STRING" id="1123282.SAMN02745823_01105"/>
<comment type="function">
    <text evidence="1 10">Role in flagellar biosynthesis.</text>
</comment>
<feature type="transmembrane region" description="Helical" evidence="10">
    <location>
        <begin position="13"/>
        <end position="32"/>
    </location>
</feature>
<feature type="transmembrane region" description="Helical" evidence="10">
    <location>
        <begin position="39"/>
        <end position="59"/>
    </location>
</feature>
<dbReference type="GO" id="GO:0005886">
    <property type="term" value="C:plasma membrane"/>
    <property type="evidence" value="ECO:0007669"/>
    <property type="project" value="UniProtKB-SubCell"/>
</dbReference>
<name>A0A1M5W881_9FIRM</name>
<feature type="transmembrane region" description="Helical" evidence="10">
    <location>
        <begin position="181"/>
        <end position="202"/>
    </location>
</feature>
<organism evidence="11 12">
    <name type="scientific">Sporobacter termitidis DSM 10068</name>
    <dbReference type="NCBI Taxonomy" id="1123282"/>
    <lineage>
        <taxon>Bacteria</taxon>
        <taxon>Bacillati</taxon>
        <taxon>Bacillota</taxon>
        <taxon>Clostridia</taxon>
        <taxon>Eubacteriales</taxon>
        <taxon>Oscillospiraceae</taxon>
        <taxon>Sporobacter</taxon>
    </lineage>
</organism>
<keyword evidence="7 10" id="KW-0472">Membrane</keyword>
<feature type="transmembrane region" description="Helical" evidence="10">
    <location>
        <begin position="214"/>
        <end position="238"/>
    </location>
</feature>
<dbReference type="InterPro" id="IPR006303">
    <property type="entry name" value="FliR"/>
</dbReference>
<evidence type="ECO:0000256" key="10">
    <source>
        <dbReference type="RuleBase" id="RU362071"/>
    </source>
</evidence>
<feature type="transmembrane region" description="Helical" evidence="10">
    <location>
        <begin position="79"/>
        <end position="102"/>
    </location>
</feature>
<keyword evidence="5 10" id="KW-0812">Transmembrane</keyword>
<evidence type="ECO:0000256" key="1">
    <source>
        <dbReference type="ARBA" id="ARBA00002578"/>
    </source>
</evidence>
<dbReference type="Pfam" id="PF01311">
    <property type="entry name" value="Bac_export_1"/>
    <property type="match status" value="1"/>
</dbReference>
<evidence type="ECO:0000256" key="2">
    <source>
        <dbReference type="ARBA" id="ARBA00009772"/>
    </source>
</evidence>
<dbReference type="GO" id="GO:0044780">
    <property type="term" value="P:bacterial-type flagellum assembly"/>
    <property type="evidence" value="ECO:0007669"/>
    <property type="project" value="UniProtKB-UniRule"/>
</dbReference>
<dbReference type="PANTHER" id="PTHR30065">
    <property type="entry name" value="FLAGELLAR BIOSYNTHETIC PROTEIN FLIR"/>
    <property type="match status" value="1"/>
</dbReference>
<dbReference type="GO" id="GO:0006605">
    <property type="term" value="P:protein targeting"/>
    <property type="evidence" value="ECO:0007669"/>
    <property type="project" value="UniProtKB-UniRule"/>
</dbReference>
<comment type="subcellular location">
    <subcellularLocation>
        <location evidence="10">Cell membrane</location>
        <topology evidence="10">Multi-pass membrane protein</topology>
    </subcellularLocation>
    <subcellularLocation>
        <location evidence="10">Bacterial flagellum basal body</location>
    </subcellularLocation>
</comment>
<proteinExistence type="inferred from homology"/>
<dbReference type="InterPro" id="IPR002010">
    <property type="entry name" value="T3SS_IM_R"/>
</dbReference>
<evidence type="ECO:0000313" key="12">
    <source>
        <dbReference type="Proteomes" id="UP000183995"/>
    </source>
</evidence>
<keyword evidence="8 10" id="KW-0975">Bacterial flagellum</keyword>
<comment type="similarity">
    <text evidence="2 10">Belongs to the FliR/MopE/SpaR family.</text>
</comment>
<dbReference type="PRINTS" id="PR00953">
    <property type="entry name" value="TYPE3IMRPROT"/>
</dbReference>
<evidence type="ECO:0000256" key="5">
    <source>
        <dbReference type="ARBA" id="ARBA00022692"/>
    </source>
</evidence>
<evidence type="ECO:0000256" key="8">
    <source>
        <dbReference type="ARBA" id="ARBA00023143"/>
    </source>
</evidence>
<evidence type="ECO:0000256" key="3">
    <source>
        <dbReference type="ARBA" id="ARBA00021717"/>
    </source>
</evidence>
<evidence type="ECO:0000256" key="4">
    <source>
        <dbReference type="ARBA" id="ARBA00022475"/>
    </source>
</evidence>
<accession>A0A1M5W881</accession>
<keyword evidence="11" id="KW-0966">Cell projection</keyword>
<reference evidence="11 12" key="1">
    <citation type="submission" date="2016-11" db="EMBL/GenBank/DDBJ databases">
        <authorList>
            <person name="Jaros S."/>
            <person name="Januszkiewicz K."/>
            <person name="Wedrychowicz H."/>
        </authorList>
    </citation>
    <scope>NUCLEOTIDE SEQUENCE [LARGE SCALE GENOMIC DNA]</scope>
    <source>
        <strain evidence="11 12">DSM 10068</strain>
    </source>
</reference>
<dbReference type="NCBIfam" id="TIGR01400">
    <property type="entry name" value="fliR"/>
    <property type="match status" value="1"/>
</dbReference>